<dbReference type="EMBL" id="MNAD01000155">
    <property type="protein sequence ID" value="OJT15475.1"/>
    <property type="molecule type" value="Genomic_DNA"/>
</dbReference>
<feature type="compositionally biased region" description="Polar residues" evidence="1">
    <location>
        <begin position="338"/>
        <end position="353"/>
    </location>
</feature>
<comment type="caution">
    <text evidence="3">The sequence shown here is derived from an EMBL/GenBank/DDBJ whole genome shotgun (WGS) entry which is preliminary data.</text>
</comment>
<feature type="transmembrane region" description="Helical" evidence="2">
    <location>
        <begin position="850"/>
        <end position="873"/>
    </location>
</feature>
<keyword evidence="4" id="KW-1185">Reference proteome</keyword>
<evidence type="ECO:0000256" key="2">
    <source>
        <dbReference type="SAM" id="Phobius"/>
    </source>
</evidence>
<dbReference type="STRING" id="154538.A0A1M2W6J1"/>
<feature type="region of interest" description="Disordered" evidence="1">
    <location>
        <begin position="1"/>
        <end position="124"/>
    </location>
</feature>
<keyword evidence="2" id="KW-1133">Transmembrane helix</keyword>
<reference evidence="3 4" key="1">
    <citation type="submission" date="2016-10" db="EMBL/GenBank/DDBJ databases">
        <title>Genome sequence of the basidiomycete white-rot fungus Trametes pubescens.</title>
        <authorList>
            <person name="Makela M.R."/>
            <person name="Granchi Z."/>
            <person name="Peng M."/>
            <person name="De Vries R.P."/>
            <person name="Grigoriev I."/>
            <person name="Riley R."/>
            <person name="Hilden K."/>
        </authorList>
    </citation>
    <scope>NUCLEOTIDE SEQUENCE [LARGE SCALE GENOMIC DNA]</scope>
    <source>
        <strain evidence="3 4">FBCC735</strain>
    </source>
</reference>
<gene>
    <name evidence="3" type="ORF">TRAPUB_7346</name>
</gene>
<feature type="compositionally biased region" description="Basic and acidic residues" evidence="1">
    <location>
        <begin position="249"/>
        <end position="258"/>
    </location>
</feature>
<dbReference type="PANTHER" id="PTHR48148">
    <property type="entry name" value="KERATINOCYTE PROLINE-RICH PROTEIN"/>
    <property type="match status" value="1"/>
</dbReference>
<name>A0A1M2W6J1_TRAPU</name>
<dbReference type="OrthoDB" id="3245306at2759"/>
<feature type="transmembrane region" description="Helical" evidence="2">
    <location>
        <begin position="893"/>
        <end position="915"/>
    </location>
</feature>
<organism evidence="3 4">
    <name type="scientific">Trametes pubescens</name>
    <name type="common">White-rot fungus</name>
    <dbReference type="NCBI Taxonomy" id="154538"/>
    <lineage>
        <taxon>Eukaryota</taxon>
        <taxon>Fungi</taxon>
        <taxon>Dikarya</taxon>
        <taxon>Basidiomycota</taxon>
        <taxon>Agaricomycotina</taxon>
        <taxon>Agaricomycetes</taxon>
        <taxon>Polyporales</taxon>
        <taxon>Polyporaceae</taxon>
        <taxon>Trametes</taxon>
    </lineage>
</organism>
<feature type="transmembrane region" description="Helical" evidence="2">
    <location>
        <begin position="771"/>
        <end position="794"/>
    </location>
</feature>
<evidence type="ECO:0000256" key="1">
    <source>
        <dbReference type="SAM" id="MobiDB-lite"/>
    </source>
</evidence>
<dbReference type="Proteomes" id="UP000184267">
    <property type="component" value="Unassembled WGS sequence"/>
</dbReference>
<feature type="transmembrane region" description="Helical" evidence="2">
    <location>
        <begin position="800"/>
        <end position="824"/>
    </location>
</feature>
<feature type="compositionally biased region" description="Pro residues" evidence="1">
    <location>
        <begin position="205"/>
        <end position="222"/>
    </location>
</feature>
<accession>A0A1M2W6J1</accession>
<dbReference type="AlphaFoldDB" id="A0A1M2W6J1"/>
<feature type="compositionally biased region" description="Low complexity" evidence="1">
    <location>
        <begin position="51"/>
        <end position="62"/>
    </location>
</feature>
<keyword evidence="2" id="KW-0812">Transmembrane</keyword>
<sequence>MATPPKKSDTTSSSSRPSSPSPSKSTMRNRMTSAMRRASTGLAFGTKLPTLSRSSSKNSLKLDPAQAPTTSETHVAPSPVVETAEESPSIQTHLGPSPLHNSTAASEPAVEAEPVLEPTPVSAPVPQAESVPIVVSAPQEETPAEQITRSPEQIASELPHAALTSAPEPQPFGFSDPILPVTEAPAAAESSVIAPADVPTEATPAPLPEPTPIAPLTPPAEPVRPAVMEDHREDYFSFGDHIAPTVAEPKVEESRAPEPEAAAPPVLQSFPAEEPARYQAASHVQIPSDDSMFAWSDEPALGRKRSSSSLSETPQHAVESSQQSGLQSGKASTRESKSSLASSYGNVVPNTSIGERRGRSSSVRFADPAEDPFADPLEPAKKVLSPIESVNMPEPVTEPQPILHVAQQVHDSPSPISFPLPPMQDVIIAQSSRQPAASAYSLGERDGASLAESAQQDMDERMPLLGHAGGKSTSRAKTNDTMAIPFTSGPVTGELTTANNIRVLGWTEYVLPDSSYYYHHAAKRVTTDIDLRNSKKLQVVTEYLEKKLPTELTMPPPQGWELWLKDVGVMRHEVVPVKSWVNHKLRIITLQPPPTVTGEGLVLERFSEDDKLDLEYRYWGFMEGHPAHSPLPVETHTEAMDALKWSYTDCLLPSARPAPPPFAPQECQELMSLLRSFDSNATPNTAVVQTRIVSRVLLRVAQWRQIYYRPDKPLPRDAIKGTPETRIPFRRALLDFFIGCLCLGIPYIFMTRTHHHGFDEESGLHTAGPMLMLTASACLVAAVIMSASVTFLSLPSLDDVARLTGFLAILFSASSMVSSVLALFRYKTDIDRSVVYIGSQGLTHLSRSRVIMSLPLVFLAWAIAAFMTGITFYSFRGATVTSRMDVKHPFEAYTHWAVVATLGALGGMLFVAALLSRR</sequence>
<feature type="compositionally biased region" description="Low complexity" evidence="1">
    <location>
        <begin position="102"/>
        <end position="120"/>
    </location>
</feature>
<dbReference type="PANTHER" id="PTHR48148:SF2">
    <property type="entry name" value="PA14 DOMAIN-CONTAINING PROTEIN"/>
    <property type="match status" value="1"/>
</dbReference>
<dbReference type="OMA" id="MDERMPL"/>
<proteinExistence type="predicted"/>
<feature type="compositionally biased region" description="Polar residues" evidence="1">
    <location>
        <begin position="307"/>
        <end position="331"/>
    </location>
</feature>
<feature type="region of interest" description="Disordered" evidence="1">
    <location>
        <begin position="198"/>
        <end position="223"/>
    </location>
</feature>
<feature type="compositionally biased region" description="Low complexity" evidence="1">
    <location>
        <begin position="1"/>
        <end position="26"/>
    </location>
</feature>
<protein>
    <submittedName>
        <fullName evidence="3">Uncharacterized protein</fullName>
    </submittedName>
</protein>
<feature type="transmembrane region" description="Helical" evidence="2">
    <location>
        <begin position="732"/>
        <end position="750"/>
    </location>
</feature>
<keyword evidence="2" id="KW-0472">Membrane</keyword>
<evidence type="ECO:0000313" key="4">
    <source>
        <dbReference type="Proteomes" id="UP000184267"/>
    </source>
</evidence>
<feature type="region of interest" description="Disordered" evidence="1">
    <location>
        <begin position="241"/>
        <end position="379"/>
    </location>
</feature>
<evidence type="ECO:0000313" key="3">
    <source>
        <dbReference type="EMBL" id="OJT15475.1"/>
    </source>
</evidence>